<dbReference type="STRING" id="624147.SAMN04487970_105133"/>
<evidence type="ECO:0000313" key="1">
    <source>
        <dbReference type="EMBL" id="SCW80344.1"/>
    </source>
</evidence>
<reference evidence="2" key="1">
    <citation type="submission" date="2016-10" db="EMBL/GenBank/DDBJ databases">
        <authorList>
            <person name="Varghese N."/>
            <person name="Submissions S."/>
        </authorList>
    </citation>
    <scope>NUCLEOTIDE SEQUENCE [LARGE SCALE GENOMIC DNA]</scope>
    <source>
        <strain evidence="2">CGMCC 1.8946</strain>
    </source>
</reference>
<organism evidence="1 2">
    <name type="scientific">Paenibacillus tianmuensis</name>
    <dbReference type="NCBI Taxonomy" id="624147"/>
    <lineage>
        <taxon>Bacteria</taxon>
        <taxon>Bacillati</taxon>
        <taxon>Bacillota</taxon>
        <taxon>Bacilli</taxon>
        <taxon>Bacillales</taxon>
        <taxon>Paenibacillaceae</taxon>
        <taxon>Paenibacillus</taxon>
    </lineage>
</organism>
<dbReference type="Proteomes" id="UP000198601">
    <property type="component" value="Unassembled WGS sequence"/>
</dbReference>
<keyword evidence="2" id="KW-1185">Reference proteome</keyword>
<sequence length="124" mass="14483">MRKTMRKIVVRNQTYFWNHKGNRDFVCHSTLTLCTENRKLRIILNFKAHDTFTAGSPLNEGLIMTRGEENIVINLNQPRFVAEMLQYVLDHKLDDASVGQYHFNGNHLLLELGYVDAENYLVDQ</sequence>
<name>A0A1G4TG62_9BACL</name>
<dbReference type="AlphaFoldDB" id="A0A1G4TG62"/>
<dbReference type="EMBL" id="FMTT01000051">
    <property type="protein sequence ID" value="SCW80344.1"/>
    <property type="molecule type" value="Genomic_DNA"/>
</dbReference>
<dbReference type="OrthoDB" id="2662630at2"/>
<accession>A0A1G4TG62</accession>
<evidence type="ECO:0000313" key="2">
    <source>
        <dbReference type="Proteomes" id="UP000198601"/>
    </source>
</evidence>
<dbReference type="RefSeq" id="WP_143006970.1">
    <property type="nucleotide sequence ID" value="NZ_FMTT01000051.1"/>
</dbReference>
<protein>
    <submittedName>
        <fullName evidence="1">Uncharacterized protein</fullName>
    </submittedName>
</protein>
<proteinExistence type="predicted"/>
<gene>
    <name evidence="1" type="ORF">SAMN04487970_105133</name>
</gene>